<evidence type="ECO:0000256" key="1">
    <source>
        <dbReference type="ARBA" id="ARBA00004123"/>
    </source>
</evidence>
<accession>A0A9J6E464</accession>
<dbReference type="InterPro" id="IPR009057">
    <property type="entry name" value="Homeodomain-like_sf"/>
</dbReference>
<dbReference type="PROSITE" id="PS51253">
    <property type="entry name" value="HTH_CENPB"/>
    <property type="match status" value="1"/>
</dbReference>
<name>A0A9J6E464_RHIMP</name>
<reference evidence="4" key="2">
    <citation type="submission" date="2021-09" db="EMBL/GenBank/DDBJ databases">
        <authorList>
            <person name="Jia N."/>
            <person name="Wang J."/>
            <person name="Shi W."/>
            <person name="Du L."/>
            <person name="Sun Y."/>
            <person name="Zhan W."/>
            <person name="Jiang J."/>
            <person name="Wang Q."/>
            <person name="Zhang B."/>
            <person name="Ji P."/>
            <person name="Sakyi L.B."/>
            <person name="Cui X."/>
            <person name="Yuan T."/>
            <person name="Jiang B."/>
            <person name="Yang W."/>
            <person name="Lam T.T.-Y."/>
            <person name="Chang Q."/>
            <person name="Ding S."/>
            <person name="Wang X."/>
            <person name="Zhu J."/>
            <person name="Ruan X."/>
            <person name="Zhao L."/>
            <person name="Wei J."/>
            <person name="Que T."/>
            <person name="Du C."/>
            <person name="Cheng J."/>
            <person name="Dai P."/>
            <person name="Han X."/>
            <person name="Huang E."/>
            <person name="Gao Y."/>
            <person name="Liu J."/>
            <person name="Shao H."/>
            <person name="Ye R."/>
            <person name="Li L."/>
            <person name="Wei W."/>
            <person name="Wang X."/>
            <person name="Wang C."/>
            <person name="Huo Q."/>
            <person name="Li W."/>
            <person name="Guo W."/>
            <person name="Chen H."/>
            <person name="Chen S."/>
            <person name="Zhou L."/>
            <person name="Zhou L."/>
            <person name="Ni X."/>
            <person name="Tian J."/>
            <person name="Zhou Y."/>
            <person name="Sheng Y."/>
            <person name="Liu T."/>
            <person name="Pan Y."/>
            <person name="Xia L."/>
            <person name="Li J."/>
            <person name="Zhao F."/>
            <person name="Cao W."/>
        </authorList>
    </citation>
    <scope>NUCLEOTIDE SEQUENCE</scope>
    <source>
        <strain evidence="4">Rmic-2018</strain>
        <tissue evidence="4">Larvae</tissue>
    </source>
</reference>
<dbReference type="GO" id="GO:0005634">
    <property type="term" value="C:nucleus"/>
    <property type="evidence" value="ECO:0007669"/>
    <property type="project" value="UniProtKB-SubCell"/>
</dbReference>
<dbReference type="Proteomes" id="UP000821866">
    <property type="component" value="Chromosome 4"/>
</dbReference>
<comment type="subcellular location">
    <subcellularLocation>
        <location evidence="1">Nucleus</location>
    </subcellularLocation>
</comment>
<protein>
    <recommendedName>
        <fullName evidence="3">HTH CENPB-type domain-containing protein</fullName>
    </recommendedName>
</protein>
<comment type="caution">
    <text evidence="4">The sequence shown here is derived from an EMBL/GenBank/DDBJ whole genome shotgun (WGS) entry which is preliminary data.</text>
</comment>
<dbReference type="Pfam" id="PF03221">
    <property type="entry name" value="HTH_Tnp_Tc5"/>
    <property type="match status" value="1"/>
</dbReference>
<dbReference type="SUPFAM" id="SSF46689">
    <property type="entry name" value="Homeodomain-like"/>
    <property type="match status" value="1"/>
</dbReference>
<dbReference type="AlphaFoldDB" id="A0A9J6E464"/>
<reference evidence="4" key="1">
    <citation type="journal article" date="2020" name="Cell">
        <title>Large-Scale Comparative Analyses of Tick Genomes Elucidate Their Genetic Diversity and Vector Capacities.</title>
        <authorList>
            <consortium name="Tick Genome and Microbiome Consortium (TIGMIC)"/>
            <person name="Jia N."/>
            <person name="Wang J."/>
            <person name="Shi W."/>
            <person name="Du L."/>
            <person name="Sun Y."/>
            <person name="Zhan W."/>
            <person name="Jiang J.F."/>
            <person name="Wang Q."/>
            <person name="Zhang B."/>
            <person name="Ji P."/>
            <person name="Bell-Sakyi L."/>
            <person name="Cui X.M."/>
            <person name="Yuan T.T."/>
            <person name="Jiang B.G."/>
            <person name="Yang W.F."/>
            <person name="Lam T.T."/>
            <person name="Chang Q.C."/>
            <person name="Ding S.J."/>
            <person name="Wang X.J."/>
            <person name="Zhu J.G."/>
            <person name="Ruan X.D."/>
            <person name="Zhao L."/>
            <person name="Wei J.T."/>
            <person name="Ye R.Z."/>
            <person name="Que T.C."/>
            <person name="Du C.H."/>
            <person name="Zhou Y.H."/>
            <person name="Cheng J.X."/>
            <person name="Dai P.F."/>
            <person name="Guo W.B."/>
            <person name="Han X.H."/>
            <person name="Huang E.J."/>
            <person name="Li L.F."/>
            <person name="Wei W."/>
            <person name="Gao Y.C."/>
            <person name="Liu J.Z."/>
            <person name="Shao H.Z."/>
            <person name="Wang X."/>
            <person name="Wang C.C."/>
            <person name="Yang T.C."/>
            <person name="Huo Q.B."/>
            <person name="Li W."/>
            <person name="Chen H.Y."/>
            <person name="Chen S.E."/>
            <person name="Zhou L.G."/>
            <person name="Ni X.B."/>
            <person name="Tian J.H."/>
            <person name="Sheng Y."/>
            <person name="Liu T."/>
            <person name="Pan Y.S."/>
            <person name="Xia L.Y."/>
            <person name="Li J."/>
            <person name="Zhao F."/>
            <person name="Cao W.C."/>
        </authorList>
    </citation>
    <scope>NUCLEOTIDE SEQUENCE</scope>
    <source>
        <strain evidence="4">Rmic-2018</strain>
    </source>
</reference>
<gene>
    <name evidence="4" type="ORF">HPB51_025297</name>
</gene>
<organism evidence="4 5">
    <name type="scientific">Rhipicephalus microplus</name>
    <name type="common">Cattle tick</name>
    <name type="synonym">Boophilus microplus</name>
    <dbReference type="NCBI Taxonomy" id="6941"/>
    <lineage>
        <taxon>Eukaryota</taxon>
        <taxon>Metazoa</taxon>
        <taxon>Ecdysozoa</taxon>
        <taxon>Arthropoda</taxon>
        <taxon>Chelicerata</taxon>
        <taxon>Arachnida</taxon>
        <taxon>Acari</taxon>
        <taxon>Parasitiformes</taxon>
        <taxon>Ixodida</taxon>
        <taxon>Ixodoidea</taxon>
        <taxon>Ixodidae</taxon>
        <taxon>Rhipicephalinae</taxon>
        <taxon>Rhipicephalus</taxon>
        <taxon>Boophilus</taxon>
    </lineage>
</organism>
<keyword evidence="5" id="KW-1185">Reference proteome</keyword>
<sequence>MNKAKILELSAKSTRAAKKNPGQGVYPKLEEVLLVWLNITISKKIPVSRDILKQTVEVFGRQMNEKDFKFSDGWLCN</sequence>
<keyword evidence="2" id="KW-0238">DNA-binding</keyword>
<evidence type="ECO:0000256" key="2">
    <source>
        <dbReference type="ARBA" id="ARBA00023125"/>
    </source>
</evidence>
<evidence type="ECO:0000313" key="4">
    <source>
        <dbReference type="EMBL" id="KAH8029347.1"/>
    </source>
</evidence>
<dbReference type="GO" id="GO:0003677">
    <property type="term" value="F:DNA binding"/>
    <property type="evidence" value="ECO:0007669"/>
    <property type="project" value="UniProtKB-KW"/>
</dbReference>
<evidence type="ECO:0000259" key="3">
    <source>
        <dbReference type="PROSITE" id="PS51253"/>
    </source>
</evidence>
<feature type="domain" description="HTH CENPB-type" evidence="3">
    <location>
        <begin position="17"/>
        <end position="77"/>
    </location>
</feature>
<dbReference type="Gene3D" id="1.10.10.60">
    <property type="entry name" value="Homeodomain-like"/>
    <property type="match status" value="1"/>
</dbReference>
<proteinExistence type="predicted"/>
<dbReference type="InterPro" id="IPR006600">
    <property type="entry name" value="HTH_CenpB_DNA-bd_dom"/>
</dbReference>
<evidence type="ECO:0000313" key="5">
    <source>
        <dbReference type="Proteomes" id="UP000821866"/>
    </source>
</evidence>
<dbReference type="EMBL" id="JABSTU010000006">
    <property type="protein sequence ID" value="KAH8029347.1"/>
    <property type="molecule type" value="Genomic_DNA"/>
</dbReference>